<evidence type="ECO:0000313" key="8">
    <source>
        <dbReference type="EMBL" id="KAL2100640.1"/>
    </source>
</evidence>
<evidence type="ECO:0000256" key="2">
    <source>
        <dbReference type="ARBA" id="ARBA00022525"/>
    </source>
</evidence>
<keyword evidence="4" id="KW-0430">Lectin</keyword>
<organism evidence="8 9">
    <name type="scientific">Coilia grayii</name>
    <name type="common">Gray's grenadier anchovy</name>
    <dbReference type="NCBI Taxonomy" id="363190"/>
    <lineage>
        <taxon>Eukaryota</taxon>
        <taxon>Metazoa</taxon>
        <taxon>Chordata</taxon>
        <taxon>Craniata</taxon>
        <taxon>Vertebrata</taxon>
        <taxon>Euteleostomi</taxon>
        <taxon>Actinopterygii</taxon>
        <taxon>Neopterygii</taxon>
        <taxon>Teleostei</taxon>
        <taxon>Clupei</taxon>
        <taxon>Clupeiformes</taxon>
        <taxon>Clupeoidei</taxon>
        <taxon>Engraulidae</taxon>
        <taxon>Coilinae</taxon>
        <taxon>Coilia</taxon>
    </lineage>
</organism>
<protein>
    <recommendedName>
        <fullName evidence="7">C-type lectin domain-containing protein</fullName>
    </recommendedName>
</protein>
<dbReference type="Gene3D" id="3.10.100.10">
    <property type="entry name" value="Mannose-Binding Protein A, subunit A"/>
    <property type="match status" value="1"/>
</dbReference>
<evidence type="ECO:0000313" key="9">
    <source>
        <dbReference type="Proteomes" id="UP001591681"/>
    </source>
</evidence>
<evidence type="ECO:0000256" key="1">
    <source>
        <dbReference type="ARBA" id="ARBA00004613"/>
    </source>
</evidence>
<dbReference type="PROSITE" id="PS00615">
    <property type="entry name" value="C_TYPE_LECTIN_1"/>
    <property type="match status" value="1"/>
</dbReference>
<evidence type="ECO:0000259" key="7">
    <source>
        <dbReference type="PROSITE" id="PS50041"/>
    </source>
</evidence>
<dbReference type="SMART" id="SM00034">
    <property type="entry name" value="CLECT"/>
    <property type="match status" value="1"/>
</dbReference>
<dbReference type="EMBL" id="JBHFQA010000003">
    <property type="protein sequence ID" value="KAL2100640.1"/>
    <property type="molecule type" value="Genomic_DNA"/>
</dbReference>
<keyword evidence="5" id="KW-1015">Disulfide bond</keyword>
<dbReference type="SUPFAM" id="SSF56436">
    <property type="entry name" value="C-type lectin-like"/>
    <property type="match status" value="1"/>
</dbReference>
<evidence type="ECO:0000256" key="6">
    <source>
        <dbReference type="SAM" id="MobiDB-lite"/>
    </source>
</evidence>
<dbReference type="InterPro" id="IPR001304">
    <property type="entry name" value="C-type_lectin-like"/>
</dbReference>
<dbReference type="InterPro" id="IPR051663">
    <property type="entry name" value="CLec_Tetranectin-domain"/>
</dbReference>
<dbReference type="Pfam" id="PF00059">
    <property type="entry name" value="Lectin_C"/>
    <property type="match status" value="1"/>
</dbReference>
<accession>A0ABD1KNC9</accession>
<keyword evidence="2" id="KW-0964">Secreted</keyword>
<comment type="subcellular location">
    <subcellularLocation>
        <location evidence="1">Secreted</location>
    </subcellularLocation>
</comment>
<reference evidence="8 9" key="1">
    <citation type="submission" date="2024-09" db="EMBL/GenBank/DDBJ databases">
        <title>A chromosome-level genome assembly of Gray's grenadier anchovy, Coilia grayii.</title>
        <authorList>
            <person name="Fu Z."/>
        </authorList>
    </citation>
    <scope>NUCLEOTIDE SEQUENCE [LARGE SCALE GENOMIC DNA]</scope>
    <source>
        <strain evidence="8">G4</strain>
        <tissue evidence="8">Muscle</tissue>
    </source>
</reference>
<name>A0ABD1KNC9_9TELE</name>
<comment type="caution">
    <text evidence="8">The sequence shown here is derived from an EMBL/GenBank/DDBJ whole genome shotgun (WGS) entry which is preliminary data.</text>
</comment>
<dbReference type="PROSITE" id="PS50041">
    <property type="entry name" value="C_TYPE_LECTIN_2"/>
    <property type="match status" value="1"/>
</dbReference>
<dbReference type="Gene3D" id="1.20.5.320">
    <property type="entry name" value="6-Phosphogluconate Dehydrogenase, domain 3"/>
    <property type="match status" value="1"/>
</dbReference>
<sequence>MCVRVSLSVFNIRLLYIRHGCSQTLCFPIHTRAGVQGPPGKMGPTGPAGPPGPKGDRGDAGISGPLANDSVIISLQSEIQILTSRLSLLEKASRFRTFRKIGLKYYVTDGHLDTFDEGLKFCSDIGPTLVLPRTEEENQALEKVDEEYSSSHPFIAATDRKHEGQFTDLDDRPLTFIKWDSGQPNNLGTGEDCIITFTSGKWHDVPCDFKYQIVCEISP</sequence>
<feature type="region of interest" description="Disordered" evidence="6">
    <location>
        <begin position="37"/>
        <end position="61"/>
    </location>
</feature>
<dbReference type="InterPro" id="IPR018378">
    <property type="entry name" value="C-type_lectin_CS"/>
</dbReference>
<dbReference type="AlphaFoldDB" id="A0ABD1KNC9"/>
<dbReference type="GO" id="GO:0030246">
    <property type="term" value="F:carbohydrate binding"/>
    <property type="evidence" value="ECO:0007669"/>
    <property type="project" value="UniProtKB-KW"/>
</dbReference>
<keyword evidence="3" id="KW-0732">Signal</keyword>
<dbReference type="PANTHER" id="PTHR22799:SF1">
    <property type="entry name" value="C-TYPE LECTIN DOMAIN FAMILY 11 MEMBER A"/>
    <property type="match status" value="1"/>
</dbReference>
<keyword evidence="9" id="KW-1185">Reference proteome</keyword>
<evidence type="ECO:0000256" key="3">
    <source>
        <dbReference type="ARBA" id="ARBA00022729"/>
    </source>
</evidence>
<proteinExistence type="predicted"/>
<dbReference type="InterPro" id="IPR016187">
    <property type="entry name" value="CTDL_fold"/>
</dbReference>
<dbReference type="PANTHER" id="PTHR22799">
    <property type="entry name" value="TETRANECTIN-RELATED"/>
    <property type="match status" value="1"/>
</dbReference>
<gene>
    <name evidence="8" type="ORF">ACEWY4_002401</name>
</gene>
<evidence type="ECO:0000256" key="5">
    <source>
        <dbReference type="ARBA" id="ARBA00023157"/>
    </source>
</evidence>
<evidence type="ECO:0000256" key="4">
    <source>
        <dbReference type="ARBA" id="ARBA00022734"/>
    </source>
</evidence>
<dbReference type="GO" id="GO:0005576">
    <property type="term" value="C:extracellular region"/>
    <property type="evidence" value="ECO:0007669"/>
    <property type="project" value="UniProtKB-SubCell"/>
</dbReference>
<dbReference type="InterPro" id="IPR016186">
    <property type="entry name" value="C-type_lectin-like/link_sf"/>
</dbReference>
<feature type="domain" description="C-type lectin" evidence="7">
    <location>
        <begin position="105"/>
        <end position="216"/>
    </location>
</feature>
<dbReference type="Proteomes" id="UP001591681">
    <property type="component" value="Unassembled WGS sequence"/>
</dbReference>